<dbReference type="GO" id="GO:0016746">
    <property type="term" value="F:acyltransferase activity"/>
    <property type="evidence" value="ECO:0007669"/>
    <property type="project" value="UniProtKB-KW"/>
</dbReference>
<sequence length="265" mass="29165">MILRPEVLKLRRPSGRPANRLTAARDGTGRSPRLALTHTIRGRHLAPCHTGEILNDYWPLAHLKLATRRLELRSPNDGELSGLAQVAANGVNEPGEQPFLTPWTNLAPHERALHVMQQHWSRRGAWCVDDWALELGVFSAGQPLGMVTLKAHNYSVLREVKTESWLGREFHRQGIGTEARRALLGLAFEGLGAVTALSEVFQNNAGSQGVSSKLGYRPDGISRDVLAGRVVVSDRLRLDVSDWVRTSPVELVVTGLAKALPYFSA</sequence>
<reference evidence="3" key="1">
    <citation type="journal article" date="2019" name="Int. J. Syst. Evol. Microbiol.">
        <title>The Global Catalogue of Microorganisms (GCM) 10K type strain sequencing project: providing services to taxonomists for standard genome sequencing and annotation.</title>
        <authorList>
            <consortium name="The Broad Institute Genomics Platform"/>
            <consortium name="The Broad Institute Genome Sequencing Center for Infectious Disease"/>
            <person name="Wu L."/>
            <person name="Ma J."/>
        </authorList>
    </citation>
    <scope>NUCLEOTIDE SEQUENCE [LARGE SCALE GENOMIC DNA]</scope>
    <source>
        <strain evidence="3">CGMCC 1.10698</strain>
    </source>
</reference>
<keyword evidence="3" id="KW-1185">Reference proteome</keyword>
<dbReference type="SUPFAM" id="SSF55729">
    <property type="entry name" value="Acyl-CoA N-acyltransferases (Nat)"/>
    <property type="match status" value="1"/>
</dbReference>
<accession>A0ABV8QXA0</accession>
<dbReference type="InterPro" id="IPR016181">
    <property type="entry name" value="Acyl_CoA_acyltransferase"/>
</dbReference>
<gene>
    <name evidence="2" type="ORF">ACFOW9_04490</name>
</gene>
<dbReference type="PANTHER" id="PTHR43441:SF11">
    <property type="entry name" value="RIBOSOMAL-PROTEIN-SERINE ACETYLTRANSFERASE"/>
    <property type="match status" value="1"/>
</dbReference>
<evidence type="ECO:0000259" key="1">
    <source>
        <dbReference type="Pfam" id="PF13302"/>
    </source>
</evidence>
<organism evidence="2 3">
    <name type="scientific">Arthrobacter cryoconiti</name>
    <dbReference type="NCBI Taxonomy" id="748907"/>
    <lineage>
        <taxon>Bacteria</taxon>
        <taxon>Bacillati</taxon>
        <taxon>Actinomycetota</taxon>
        <taxon>Actinomycetes</taxon>
        <taxon>Micrococcales</taxon>
        <taxon>Micrococcaceae</taxon>
        <taxon>Arthrobacter</taxon>
    </lineage>
</organism>
<name>A0ABV8QXA0_9MICC</name>
<dbReference type="EMBL" id="JBHSCQ010000005">
    <property type="protein sequence ID" value="MFC4264855.1"/>
    <property type="molecule type" value="Genomic_DNA"/>
</dbReference>
<dbReference type="RefSeq" id="WP_230066473.1">
    <property type="nucleotide sequence ID" value="NZ_BAABLL010000019.1"/>
</dbReference>
<dbReference type="Pfam" id="PF13302">
    <property type="entry name" value="Acetyltransf_3"/>
    <property type="match status" value="1"/>
</dbReference>
<dbReference type="Proteomes" id="UP001595773">
    <property type="component" value="Unassembled WGS sequence"/>
</dbReference>
<protein>
    <submittedName>
        <fullName evidence="2">GNAT family N-acetyltransferase</fullName>
        <ecNumber evidence="2">2.3.-.-</ecNumber>
    </submittedName>
</protein>
<evidence type="ECO:0000313" key="2">
    <source>
        <dbReference type="EMBL" id="MFC4264855.1"/>
    </source>
</evidence>
<dbReference type="InterPro" id="IPR000182">
    <property type="entry name" value="GNAT_dom"/>
</dbReference>
<dbReference type="InterPro" id="IPR051908">
    <property type="entry name" value="Ribosomal_N-acetyltransferase"/>
</dbReference>
<proteinExistence type="predicted"/>
<dbReference type="EC" id="2.3.-.-" evidence="2"/>
<evidence type="ECO:0000313" key="3">
    <source>
        <dbReference type="Proteomes" id="UP001595773"/>
    </source>
</evidence>
<comment type="caution">
    <text evidence="2">The sequence shown here is derived from an EMBL/GenBank/DDBJ whole genome shotgun (WGS) entry which is preliminary data.</text>
</comment>
<feature type="domain" description="N-acetyltransferase" evidence="1">
    <location>
        <begin position="69"/>
        <end position="217"/>
    </location>
</feature>
<keyword evidence="2" id="KW-0012">Acyltransferase</keyword>
<dbReference type="Gene3D" id="3.40.630.30">
    <property type="match status" value="1"/>
</dbReference>
<dbReference type="PANTHER" id="PTHR43441">
    <property type="entry name" value="RIBOSOMAL-PROTEIN-SERINE ACETYLTRANSFERASE"/>
    <property type="match status" value="1"/>
</dbReference>
<keyword evidence="2" id="KW-0808">Transferase</keyword>